<dbReference type="InterPro" id="IPR050258">
    <property type="entry name" value="Leguminous_Lectin"/>
</dbReference>
<reference evidence="4 5" key="1">
    <citation type="journal article" date="2023" name="G3 (Bethesda)">
        <title>A chromosome-length genome assembly and annotation of blackberry (Rubus argutus, cv. 'Hillquist').</title>
        <authorList>
            <person name="Bruna T."/>
            <person name="Aryal R."/>
            <person name="Dudchenko O."/>
            <person name="Sargent D.J."/>
            <person name="Mead D."/>
            <person name="Buti M."/>
            <person name="Cavallini A."/>
            <person name="Hytonen T."/>
            <person name="Andres J."/>
            <person name="Pham M."/>
            <person name="Weisz D."/>
            <person name="Mascagni F."/>
            <person name="Usai G."/>
            <person name="Natali L."/>
            <person name="Bassil N."/>
            <person name="Fernandez G.E."/>
            <person name="Lomsadze A."/>
            <person name="Armour M."/>
            <person name="Olukolu B."/>
            <person name="Poorten T."/>
            <person name="Britton C."/>
            <person name="Davik J."/>
            <person name="Ashrafi H."/>
            <person name="Aiden E.L."/>
            <person name="Borodovsky M."/>
            <person name="Worthington M."/>
        </authorList>
    </citation>
    <scope>NUCLEOTIDE SEQUENCE [LARGE SCALE GENOMIC DNA]</scope>
    <source>
        <strain evidence="4">PI 553951</strain>
    </source>
</reference>
<feature type="domain" description="Legume lectin" evidence="3">
    <location>
        <begin position="35"/>
        <end position="212"/>
    </location>
</feature>
<dbReference type="InterPro" id="IPR013320">
    <property type="entry name" value="ConA-like_dom_sf"/>
</dbReference>
<accession>A0AAW1X4M2</accession>
<name>A0AAW1X4M2_RUBAR</name>
<dbReference type="EMBL" id="JBEDUW010000004">
    <property type="protein sequence ID" value="KAK9931429.1"/>
    <property type="molecule type" value="Genomic_DNA"/>
</dbReference>
<sequence length="249" mass="27582">MMLMSFNRNKLLKATFCLGHLIFILVNFFPTFAHSVSFNITQFHPSSNDILYDGDAMANLGESQLNTLQIASLCWARNLCRGLICAFGSLIDFTTPFAFIINYPNNSLFSDGFALFLGPVGNPVPPNSAGGYLRLFNNTTYNAVSQNQTVAVEFDTWSNQAWDPPGSHEGINLNQIKATVSASWNVGRHCGKLANVWIYYNATINNLSVFWTSATGVYTLENHVIKSWEFNSVLDSDVAAFWVGLAIIP</sequence>
<dbReference type="InterPro" id="IPR001220">
    <property type="entry name" value="Legume_lectin_dom"/>
</dbReference>
<keyword evidence="2" id="KW-0430">Lectin</keyword>
<dbReference type="Pfam" id="PF00139">
    <property type="entry name" value="Lectin_legB"/>
    <property type="match status" value="1"/>
</dbReference>
<dbReference type="InterPro" id="IPR019825">
    <property type="entry name" value="Lectin_legB_Mn/Ca_BS"/>
</dbReference>
<evidence type="ECO:0000256" key="1">
    <source>
        <dbReference type="ARBA" id="ARBA00007606"/>
    </source>
</evidence>
<dbReference type="PANTHER" id="PTHR32401:SF47">
    <property type="entry name" value="LEGUME LECTIN DOMAIN-CONTAINING PROTEIN"/>
    <property type="match status" value="1"/>
</dbReference>
<keyword evidence="5" id="KW-1185">Reference proteome</keyword>
<dbReference type="SUPFAM" id="SSF49899">
    <property type="entry name" value="Concanavalin A-like lectins/glucanases"/>
    <property type="match status" value="1"/>
</dbReference>
<evidence type="ECO:0000313" key="5">
    <source>
        <dbReference type="Proteomes" id="UP001457282"/>
    </source>
</evidence>
<dbReference type="GO" id="GO:0030246">
    <property type="term" value="F:carbohydrate binding"/>
    <property type="evidence" value="ECO:0007669"/>
    <property type="project" value="UniProtKB-KW"/>
</dbReference>
<comment type="caution">
    <text evidence="4">The sequence shown here is derived from an EMBL/GenBank/DDBJ whole genome shotgun (WGS) entry which is preliminary data.</text>
</comment>
<gene>
    <name evidence="4" type="ORF">M0R45_018704</name>
</gene>
<proteinExistence type="inferred from homology"/>
<evidence type="ECO:0000259" key="3">
    <source>
        <dbReference type="Pfam" id="PF00139"/>
    </source>
</evidence>
<evidence type="ECO:0000256" key="2">
    <source>
        <dbReference type="ARBA" id="ARBA00022734"/>
    </source>
</evidence>
<protein>
    <recommendedName>
        <fullName evidence="3">Legume lectin domain-containing protein</fullName>
    </recommendedName>
</protein>
<dbReference type="AlphaFoldDB" id="A0AAW1X4M2"/>
<organism evidence="4 5">
    <name type="scientific">Rubus argutus</name>
    <name type="common">Southern blackberry</name>
    <dbReference type="NCBI Taxonomy" id="59490"/>
    <lineage>
        <taxon>Eukaryota</taxon>
        <taxon>Viridiplantae</taxon>
        <taxon>Streptophyta</taxon>
        <taxon>Embryophyta</taxon>
        <taxon>Tracheophyta</taxon>
        <taxon>Spermatophyta</taxon>
        <taxon>Magnoliopsida</taxon>
        <taxon>eudicotyledons</taxon>
        <taxon>Gunneridae</taxon>
        <taxon>Pentapetalae</taxon>
        <taxon>rosids</taxon>
        <taxon>fabids</taxon>
        <taxon>Rosales</taxon>
        <taxon>Rosaceae</taxon>
        <taxon>Rosoideae</taxon>
        <taxon>Rosoideae incertae sedis</taxon>
        <taxon>Rubus</taxon>
    </lineage>
</organism>
<dbReference type="Proteomes" id="UP001457282">
    <property type="component" value="Unassembled WGS sequence"/>
</dbReference>
<dbReference type="PANTHER" id="PTHR32401">
    <property type="entry name" value="CONCANAVALIN A-LIKE LECTIN FAMILY PROTEIN"/>
    <property type="match status" value="1"/>
</dbReference>
<evidence type="ECO:0000313" key="4">
    <source>
        <dbReference type="EMBL" id="KAK9931429.1"/>
    </source>
</evidence>
<dbReference type="PROSITE" id="PS00307">
    <property type="entry name" value="LECTIN_LEGUME_BETA"/>
    <property type="match status" value="1"/>
</dbReference>
<dbReference type="Gene3D" id="2.60.120.200">
    <property type="match status" value="1"/>
</dbReference>
<comment type="similarity">
    <text evidence="1">Belongs to the leguminous lectin family.</text>
</comment>